<feature type="region of interest" description="Disordered" evidence="1">
    <location>
        <begin position="169"/>
        <end position="189"/>
    </location>
</feature>
<evidence type="ECO:0000313" key="2">
    <source>
        <dbReference type="EMBL" id="GMG98258.1"/>
    </source>
</evidence>
<evidence type="ECO:0000256" key="1">
    <source>
        <dbReference type="SAM" id="MobiDB-lite"/>
    </source>
</evidence>
<feature type="region of interest" description="Disordered" evidence="1">
    <location>
        <begin position="38"/>
        <end position="91"/>
    </location>
</feature>
<reference evidence="2" key="1">
    <citation type="submission" date="2023-05" db="EMBL/GenBank/DDBJ databases">
        <title>Nepenthes gracilis genome sequencing.</title>
        <authorList>
            <person name="Fukushima K."/>
        </authorList>
    </citation>
    <scope>NUCLEOTIDE SEQUENCE</scope>
    <source>
        <strain evidence="2">SING2019-196</strain>
    </source>
</reference>
<feature type="compositionally biased region" description="Polar residues" evidence="1">
    <location>
        <begin position="57"/>
        <end position="75"/>
    </location>
</feature>
<feature type="compositionally biased region" description="Polar residues" evidence="1">
    <location>
        <begin position="82"/>
        <end position="91"/>
    </location>
</feature>
<keyword evidence="3" id="KW-1185">Reference proteome</keyword>
<dbReference type="PANTHER" id="PTHR47071">
    <property type="entry name" value="PROTEIN TRM32"/>
    <property type="match status" value="1"/>
</dbReference>
<gene>
    <name evidence="2" type="ORF">Nepgr_000098</name>
</gene>
<dbReference type="PANTHER" id="PTHR47071:SF2">
    <property type="entry name" value="PROTEIN TRM32"/>
    <property type="match status" value="1"/>
</dbReference>
<evidence type="ECO:0008006" key="4">
    <source>
        <dbReference type="Google" id="ProtNLM"/>
    </source>
</evidence>
<dbReference type="InterPro" id="IPR044257">
    <property type="entry name" value="TRM32-like"/>
</dbReference>
<protein>
    <recommendedName>
        <fullName evidence="4">DUF3741 domain-containing protein</fullName>
    </recommendedName>
</protein>
<dbReference type="Proteomes" id="UP001279734">
    <property type="component" value="Unassembled WGS sequence"/>
</dbReference>
<evidence type="ECO:0000313" key="3">
    <source>
        <dbReference type="Proteomes" id="UP001279734"/>
    </source>
</evidence>
<feature type="compositionally biased region" description="Basic residues" evidence="1">
    <location>
        <begin position="38"/>
        <end position="48"/>
    </location>
</feature>
<dbReference type="EMBL" id="BSYO01000001">
    <property type="protein sequence ID" value="GMG98258.1"/>
    <property type="molecule type" value="Genomic_DNA"/>
</dbReference>
<proteinExistence type="predicted"/>
<feature type="region of interest" description="Disordered" evidence="1">
    <location>
        <begin position="106"/>
        <end position="127"/>
    </location>
</feature>
<dbReference type="AlphaFoldDB" id="A0AAD3P2K1"/>
<organism evidence="2 3">
    <name type="scientific">Nepenthes gracilis</name>
    <name type="common">Slender pitcher plant</name>
    <dbReference type="NCBI Taxonomy" id="150966"/>
    <lineage>
        <taxon>Eukaryota</taxon>
        <taxon>Viridiplantae</taxon>
        <taxon>Streptophyta</taxon>
        <taxon>Embryophyta</taxon>
        <taxon>Tracheophyta</taxon>
        <taxon>Spermatophyta</taxon>
        <taxon>Magnoliopsida</taxon>
        <taxon>eudicotyledons</taxon>
        <taxon>Gunneridae</taxon>
        <taxon>Pentapetalae</taxon>
        <taxon>Caryophyllales</taxon>
        <taxon>Nepenthaceae</taxon>
        <taxon>Nepenthes</taxon>
    </lineage>
</organism>
<accession>A0AAD3P2K1</accession>
<comment type="caution">
    <text evidence="2">The sequence shown here is derived from an EMBL/GenBank/DDBJ whole genome shotgun (WGS) entry which is preliminary data.</text>
</comment>
<sequence length="446" mass="50431">MGKHIYVRLEEDSDPGCVWGFLQILGYHQWRGIKGILQRRKRGKRKSNRSNAKLKQTKQNGAQQEFSEPEPNSISVKWGNPKTGSMSTKQVKSSIKALIAEEISKDDDSKCRVSGSPEQSPLKTVHAKPSFHGFQDRSAEWRGLALLLKNGMDISTPKLQDLHLLKAQETPVPSNEEPPLEKSGKSRGKLSNQMLANYGKHRRFLTQIGLKDNIDFLELLKVNKEPFLEILHDPDAALASELFSRSEDRQKTARLIKSGSFPSANSSHNRFSTPSKLEHKHTEIWPVVKGKKLLPTPEDNEDTNTNNGIRNFKLQSIRKSSSLTESMDKYAQLFSYNFDKETTRQLSRSLKLTNEKDFASADNYVPKSFRRRLSMPELEYSYSLHPKEASGDAFPSGMWINKEVSLGDMNGVSHDEAKALGFCVSMKEPLIPNSKDVRSQRFSPSN</sequence>
<name>A0AAD3P2K1_NEPGR</name>